<geneLocation type="plasmid" evidence="1">
    <name>unnamed</name>
</geneLocation>
<organism evidence="1 2">
    <name type="scientific">Chryseobacterium taklimakanense</name>
    <dbReference type="NCBI Taxonomy" id="536441"/>
    <lineage>
        <taxon>Bacteria</taxon>
        <taxon>Pseudomonadati</taxon>
        <taxon>Bacteroidota</taxon>
        <taxon>Flavobacteriia</taxon>
        <taxon>Flavobacteriales</taxon>
        <taxon>Weeksellaceae</taxon>
        <taxon>Chryseobacterium group</taxon>
        <taxon>Chryseobacterium</taxon>
    </lineage>
</organism>
<reference evidence="2" key="1">
    <citation type="submission" date="2018-11" db="EMBL/GenBank/DDBJ databases">
        <title>Proposal to divide the Flavobacteriaceae and reorganize its genera based on Amino Acid Identity values calculated from whole genome sequences.</title>
        <authorList>
            <person name="Nicholson A.C."/>
            <person name="Gulvik C.A."/>
            <person name="Whitney A.M."/>
            <person name="Humrighouse B.W."/>
            <person name="Bell M."/>
            <person name="Holmes B."/>
            <person name="Steigerwalt A.B."/>
            <person name="Villarma A."/>
            <person name="Sheth M."/>
            <person name="Batra D."/>
            <person name="Pryor J."/>
            <person name="Bernardet J.-F."/>
            <person name="Hugo C."/>
            <person name="Kampfer P."/>
            <person name="Newman J.D."/>
            <person name="McQuiston J.R."/>
        </authorList>
    </citation>
    <scope>NUCLEOTIDE SEQUENCE [LARGE SCALE GENOMIC DNA]</scope>
    <source>
        <strain evidence="2">H4753</strain>
        <plasmid evidence="2">unnamed</plasmid>
    </source>
</reference>
<gene>
    <name evidence="1" type="ORF">EIH08_12420</name>
</gene>
<sequence length="93" mass="11006">MSNTKIIKVKIDTLNALQGLKVNYKITSYDEVISELIRMSYSKEQIERNTNDDLMFNLKNGDKKILNRIEALHTRIGYFEKDYFLKIDDILMQ</sequence>
<proteinExistence type="predicted"/>
<dbReference type="AlphaFoldDB" id="A0A3G8WLN9"/>
<evidence type="ECO:0000313" key="2">
    <source>
        <dbReference type="Proteomes" id="UP000282297"/>
    </source>
</evidence>
<dbReference type="RefSeq" id="WP_124785683.1">
    <property type="nucleotide sequence ID" value="NZ_CP034172.1"/>
</dbReference>
<protein>
    <submittedName>
        <fullName evidence="1">Uncharacterized protein</fullName>
    </submittedName>
</protein>
<name>A0A3G8WLN9_9FLAO</name>
<dbReference type="EMBL" id="CP034172">
    <property type="protein sequence ID" value="AZI21509.1"/>
    <property type="molecule type" value="Genomic_DNA"/>
</dbReference>
<accession>A0A3G8WLN9</accession>
<evidence type="ECO:0000313" key="1">
    <source>
        <dbReference type="EMBL" id="AZI21509.1"/>
    </source>
</evidence>
<keyword evidence="1" id="KW-0614">Plasmid</keyword>
<dbReference type="Proteomes" id="UP000282297">
    <property type="component" value="Plasmid unnamed"/>
</dbReference>